<evidence type="ECO:0000313" key="3">
    <source>
        <dbReference type="Proteomes" id="UP000555546"/>
    </source>
</evidence>
<keyword evidence="1" id="KW-0812">Transmembrane</keyword>
<accession>A0A7W9B171</accession>
<proteinExistence type="predicted"/>
<keyword evidence="1" id="KW-1133">Transmembrane helix</keyword>
<reference evidence="2 3" key="1">
    <citation type="submission" date="2020-08" db="EMBL/GenBank/DDBJ databases">
        <title>Genomic Encyclopedia of Type Strains, Phase IV (KMG-IV): sequencing the most valuable type-strain genomes for metagenomic binning, comparative biology and taxonomic classification.</title>
        <authorList>
            <person name="Goeker M."/>
        </authorList>
    </citation>
    <scope>NUCLEOTIDE SEQUENCE [LARGE SCALE GENOMIC DNA]</scope>
    <source>
        <strain evidence="2 3">DSM 26944</strain>
    </source>
</reference>
<comment type="caution">
    <text evidence="2">The sequence shown here is derived from an EMBL/GenBank/DDBJ whole genome shotgun (WGS) entry which is preliminary data.</text>
</comment>
<dbReference type="EMBL" id="JACIJG010000027">
    <property type="protein sequence ID" value="MBB5704328.1"/>
    <property type="molecule type" value="Genomic_DNA"/>
</dbReference>
<organism evidence="2 3">
    <name type="scientific">Brucella daejeonensis</name>
    <dbReference type="NCBI Taxonomy" id="659015"/>
    <lineage>
        <taxon>Bacteria</taxon>
        <taxon>Pseudomonadati</taxon>
        <taxon>Pseudomonadota</taxon>
        <taxon>Alphaproteobacteria</taxon>
        <taxon>Hyphomicrobiales</taxon>
        <taxon>Brucellaceae</taxon>
        <taxon>Brucella/Ochrobactrum group</taxon>
        <taxon>Brucella</taxon>
    </lineage>
</organism>
<sequence>MTLSPFDHLITMALIVAFIALCQSKRTRP</sequence>
<evidence type="ECO:0000313" key="2">
    <source>
        <dbReference type="EMBL" id="MBB5704328.1"/>
    </source>
</evidence>
<dbReference type="Proteomes" id="UP000555546">
    <property type="component" value="Unassembled WGS sequence"/>
</dbReference>
<feature type="transmembrane region" description="Helical" evidence="1">
    <location>
        <begin position="6"/>
        <end position="22"/>
    </location>
</feature>
<evidence type="ECO:0000256" key="1">
    <source>
        <dbReference type="SAM" id="Phobius"/>
    </source>
</evidence>
<protein>
    <submittedName>
        <fullName evidence="2">Uncharacterized protein</fullName>
    </submittedName>
</protein>
<keyword evidence="3" id="KW-1185">Reference proteome</keyword>
<dbReference type="AlphaFoldDB" id="A0A7W9B171"/>
<gene>
    <name evidence="2" type="ORF">FHS76_004245</name>
</gene>
<keyword evidence="1" id="KW-0472">Membrane</keyword>
<name>A0A7W9B171_9HYPH</name>